<accession>A0A225VNV3</accession>
<dbReference type="AlphaFoldDB" id="A0A225VNV3"/>
<gene>
    <name evidence="1" type="ORF">PHMEG_00020628</name>
</gene>
<proteinExistence type="predicted"/>
<sequence length="193" mass="21990">MKKFLLQDPSNAGWVKAQEARTKTNTVNDQIHLQAYPELSKQSRASIDIKAVEARIEQQQIRRLCHDIVLSAVDAVFTQLSGKCNIPANTVTNRHYNIMTWKERSFVVFYYLHPSLANMDSEITCSFRGPSRLKEAMQAIPAKFRNLHDVSTFDLESGVSIPIRFRIPTTKRYLTVTSHPLMSRQKAVKVAKG</sequence>
<dbReference type="EMBL" id="NBNE01003706">
    <property type="protein sequence ID" value="OWZ07032.1"/>
    <property type="molecule type" value="Genomic_DNA"/>
</dbReference>
<evidence type="ECO:0000313" key="2">
    <source>
        <dbReference type="Proteomes" id="UP000198211"/>
    </source>
</evidence>
<name>A0A225VNV3_9STRA</name>
<dbReference type="OrthoDB" id="92694at2759"/>
<comment type="caution">
    <text evidence="1">The sequence shown here is derived from an EMBL/GenBank/DDBJ whole genome shotgun (WGS) entry which is preliminary data.</text>
</comment>
<protein>
    <submittedName>
        <fullName evidence="1">Cleavage induced protein</fullName>
    </submittedName>
</protein>
<evidence type="ECO:0000313" key="1">
    <source>
        <dbReference type="EMBL" id="OWZ07032.1"/>
    </source>
</evidence>
<keyword evidence="2" id="KW-1185">Reference proteome</keyword>
<organism evidence="1 2">
    <name type="scientific">Phytophthora megakarya</name>
    <dbReference type="NCBI Taxonomy" id="4795"/>
    <lineage>
        <taxon>Eukaryota</taxon>
        <taxon>Sar</taxon>
        <taxon>Stramenopiles</taxon>
        <taxon>Oomycota</taxon>
        <taxon>Peronosporomycetes</taxon>
        <taxon>Peronosporales</taxon>
        <taxon>Peronosporaceae</taxon>
        <taxon>Phytophthora</taxon>
    </lineage>
</organism>
<reference evidence="2" key="1">
    <citation type="submission" date="2017-03" db="EMBL/GenBank/DDBJ databases">
        <title>Phytopthora megakarya and P. palmivora, two closely related causual agents of cacao black pod achieved similar genome size and gene model numbers by different mechanisms.</title>
        <authorList>
            <person name="Ali S."/>
            <person name="Shao J."/>
            <person name="Larry D.J."/>
            <person name="Kronmiller B."/>
            <person name="Shen D."/>
            <person name="Strem M.D."/>
            <person name="Melnick R.L."/>
            <person name="Guiltinan M.J."/>
            <person name="Tyler B.M."/>
            <person name="Meinhardt L.W."/>
            <person name="Bailey B.A."/>
        </authorList>
    </citation>
    <scope>NUCLEOTIDE SEQUENCE [LARGE SCALE GENOMIC DNA]</scope>
    <source>
        <strain evidence="2">zdho120</strain>
    </source>
</reference>
<dbReference type="Proteomes" id="UP000198211">
    <property type="component" value="Unassembled WGS sequence"/>
</dbReference>